<proteinExistence type="predicted"/>
<comment type="subcellular location">
    <subcellularLocation>
        <location evidence="1">Cell outer membrane</location>
    </subcellularLocation>
</comment>
<dbReference type="RefSeq" id="WP_147032734.1">
    <property type="nucleotide sequence ID" value="NZ_CP042436.1"/>
</dbReference>
<keyword evidence="4" id="KW-0732">Signal</keyword>
<accession>A0A5B8V0K1</accession>
<evidence type="ECO:0000256" key="3">
    <source>
        <dbReference type="ARBA" id="ARBA00023237"/>
    </source>
</evidence>
<feature type="domain" description="Outer membrane protein beta-barrel" evidence="5">
    <location>
        <begin position="381"/>
        <end position="779"/>
    </location>
</feature>
<dbReference type="Gene3D" id="2.40.170.20">
    <property type="entry name" value="TonB-dependent receptor, beta-barrel domain"/>
    <property type="match status" value="1"/>
</dbReference>
<dbReference type="InterPro" id="IPR013783">
    <property type="entry name" value="Ig-like_fold"/>
</dbReference>
<protein>
    <submittedName>
        <fullName evidence="6">TonB-dependent receptor</fullName>
    </submittedName>
</protein>
<dbReference type="SUPFAM" id="SSF56935">
    <property type="entry name" value="Porins"/>
    <property type="match status" value="1"/>
</dbReference>
<dbReference type="Gene3D" id="2.60.40.10">
    <property type="entry name" value="Immunoglobulins"/>
    <property type="match status" value="1"/>
</dbReference>
<gene>
    <name evidence="6" type="ORF">FRZ54_16770</name>
</gene>
<name>A0A5B8V0K1_9SPHI</name>
<evidence type="ECO:0000256" key="2">
    <source>
        <dbReference type="ARBA" id="ARBA00023136"/>
    </source>
</evidence>
<evidence type="ECO:0000256" key="4">
    <source>
        <dbReference type="SAM" id="SignalP"/>
    </source>
</evidence>
<reference evidence="6 7" key="1">
    <citation type="journal article" date="2017" name="Curr. Microbiol.">
        <title>Mucilaginibacter ginsenosidivorans sp. nov., Isolated from Soil of Ginseng Field.</title>
        <authorList>
            <person name="Kim M.M."/>
            <person name="Siddiqi M.Z."/>
            <person name="Im W.T."/>
        </authorList>
    </citation>
    <scope>NUCLEOTIDE SEQUENCE [LARGE SCALE GENOMIC DNA]</scope>
    <source>
        <strain evidence="6 7">Gsoil 3017</strain>
    </source>
</reference>
<dbReference type="InterPro" id="IPR041700">
    <property type="entry name" value="OMP_b-brl_3"/>
</dbReference>
<keyword evidence="3" id="KW-0998">Cell outer membrane</keyword>
<dbReference type="KEGG" id="mgin:FRZ54_16770"/>
<dbReference type="PANTHER" id="PTHR40980:SF4">
    <property type="entry name" value="TONB-DEPENDENT RECEPTOR-LIKE BETA-BARREL DOMAIN-CONTAINING PROTEIN"/>
    <property type="match status" value="1"/>
</dbReference>
<dbReference type="Pfam" id="PF14905">
    <property type="entry name" value="OMP_b-brl_3"/>
    <property type="match status" value="1"/>
</dbReference>
<sequence length="805" mass="88363">MKKAGALIVLSLLSVIAYGQAPDTSAFTLTVVNEKSQPVDGATVQLLKADKLVKAAITDGKGVAAFSNISGGDYTFSITYTGYVKKNSAVYHFPSDLKTSTLALEPSGTTLQEVSITARKPLIEQKQGKVIVNVESSVTSVGSTVLEVLEKSPGVIVDRNGGISLKGKNGVLVMIDDKPTYLNGDDLNNLLSSMSAAQVQQIELITNPSAKYDASGNAGVINIKIKKNKQKGFNGSLTTSVGQGVYPKNTNSLVMNYRNGRINAFVNYNVNLVKYLTDLYALRKYYTEQGELSSMLQQPAYFKGNFANNTIKTGLDYFISSKTTVGIVLGATAIQRSGNNKGIATWLDAGGTADSAIATTNKNSSRFRNGSINLNARHTISDKQDIAADFDWLHYGIRTNENFDNQFLAEGGYDEKSRGNIPTTINITSGKVDYTLKTSKKGTFSAGGKTSHSATDNSAFYQNYNGAQWVDDNTKNNHFIYSENIHALYGNFDGRFGAVSVEAGIRYEHTDYHAHQLGNAIQADSAFSRNYGGFFPSGNISLQADSSHTFTFTAGRRIDRPPFQSLNPFYFIINKYTYQTGNPFLLPQYSWNLELSHQYKDLLTSSVSYSRITNYFSQLFLADPARGVLLYSQGNVGHTNNFGVTEALSVSPFKWWSLNLQAVYNHKQLNGFNGNNYSSYIDQLNVSTTNQFTVAKYTAELSGFYTTHARNDIQEYLYPTGQLSVGISKPILNKKATIKLTARDILYTNAMEGLTQFPGATEYFKLKRDSRVVTLSFTYRFGKAYKINKRTEGSAADEADRVGNG</sequence>
<dbReference type="EMBL" id="CP042436">
    <property type="protein sequence ID" value="QEC64161.1"/>
    <property type="molecule type" value="Genomic_DNA"/>
</dbReference>
<dbReference type="Gene3D" id="2.170.130.10">
    <property type="entry name" value="TonB-dependent receptor, plug domain"/>
    <property type="match status" value="1"/>
</dbReference>
<keyword evidence="2" id="KW-0472">Membrane</keyword>
<evidence type="ECO:0000313" key="7">
    <source>
        <dbReference type="Proteomes" id="UP000321479"/>
    </source>
</evidence>
<dbReference type="SUPFAM" id="SSF49478">
    <property type="entry name" value="Cna protein B-type domain"/>
    <property type="match status" value="1"/>
</dbReference>
<dbReference type="GO" id="GO:0009279">
    <property type="term" value="C:cell outer membrane"/>
    <property type="evidence" value="ECO:0007669"/>
    <property type="project" value="UniProtKB-SubCell"/>
</dbReference>
<dbReference type="InterPro" id="IPR037066">
    <property type="entry name" value="Plug_dom_sf"/>
</dbReference>
<feature type="signal peptide" evidence="4">
    <location>
        <begin position="1"/>
        <end position="21"/>
    </location>
</feature>
<organism evidence="6 7">
    <name type="scientific">Mucilaginibacter ginsenosidivorans</name>
    <dbReference type="NCBI Taxonomy" id="398053"/>
    <lineage>
        <taxon>Bacteria</taxon>
        <taxon>Pseudomonadati</taxon>
        <taxon>Bacteroidota</taxon>
        <taxon>Sphingobacteriia</taxon>
        <taxon>Sphingobacteriales</taxon>
        <taxon>Sphingobacteriaceae</taxon>
        <taxon>Mucilaginibacter</taxon>
    </lineage>
</organism>
<dbReference type="AlphaFoldDB" id="A0A5B8V0K1"/>
<dbReference type="OrthoDB" id="606851at2"/>
<keyword evidence="6" id="KW-0675">Receptor</keyword>
<evidence type="ECO:0000313" key="6">
    <source>
        <dbReference type="EMBL" id="QEC64161.1"/>
    </source>
</evidence>
<dbReference type="Proteomes" id="UP000321479">
    <property type="component" value="Chromosome"/>
</dbReference>
<dbReference type="PANTHER" id="PTHR40980">
    <property type="entry name" value="PLUG DOMAIN-CONTAINING PROTEIN"/>
    <property type="match status" value="1"/>
</dbReference>
<feature type="chain" id="PRO_5023089378" evidence="4">
    <location>
        <begin position="22"/>
        <end position="805"/>
    </location>
</feature>
<evidence type="ECO:0000256" key="1">
    <source>
        <dbReference type="ARBA" id="ARBA00004442"/>
    </source>
</evidence>
<keyword evidence="7" id="KW-1185">Reference proteome</keyword>
<evidence type="ECO:0000259" key="5">
    <source>
        <dbReference type="Pfam" id="PF14905"/>
    </source>
</evidence>
<dbReference type="InterPro" id="IPR036942">
    <property type="entry name" value="Beta-barrel_TonB_sf"/>
</dbReference>
<dbReference type="Pfam" id="PF13620">
    <property type="entry name" value="CarboxypepD_reg"/>
    <property type="match status" value="1"/>
</dbReference>